<protein>
    <recommendedName>
        <fullName evidence="3">Response regulatory domain-containing protein</fullName>
    </recommendedName>
</protein>
<evidence type="ECO:0000313" key="4">
    <source>
        <dbReference type="EMBL" id="GER91099.1"/>
    </source>
</evidence>
<dbReference type="EMBL" id="BKZW01000003">
    <property type="protein sequence ID" value="GER91099.1"/>
    <property type="molecule type" value="Genomic_DNA"/>
</dbReference>
<dbReference type="PANTHER" id="PTHR44591">
    <property type="entry name" value="STRESS RESPONSE REGULATOR PROTEIN 1"/>
    <property type="match status" value="1"/>
</dbReference>
<feature type="domain" description="Response regulatory" evidence="3">
    <location>
        <begin position="23"/>
        <end position="136"/>
    </location>
</feature>
<keyword evidence="5" id="KW-1185">Reference proteome</keyword>
<evidence type="ECO:0000256" key="2">
    <source>
        <dbReference type="PROSITE-ProRule" id="PRU00169"/>
    </source>
</evidence>
<evidence type="ECO:0000259" key="3">
    <source>
        <dbReference type="PROSITE" id="PS50110"/>
    </source>
</evidence>
<dbReference type="PANTHER" id="PTHR44591:SF3">
    <property type="entry name" value="RESPONSE REGULATORY DOMAIN-CONTAINING PROTEIN"/>
    <property type="match status" value="1"/>
</dbReference>
<sequence>MSEQPFTNAYTQPETANHNLYKTLLVVEDDQSIGETIIQVIDNETSYHATLATDARQALEIIQKIKPNGILLDYQLPYMNGIQFYDRLHAVEDYKDIPIILMSANLPYKEIQQRQMQTLKKPFELDELVEVIEHCLGE</sequence>
<accession>A0A5J4KY73</accession>
<dbReference type="SMART" id="SM00448">
    <property type="entry name" value="REC"/>
    <property type="match status" value="1"/>
</dbReference>
<dbReference type="GO" id="GO:0000160">
    <property type="term" value="P:phosphorelay signal transduction system"/>
    <property type="evidence" value="ECO:0007669"/>
    <property type="project" value="InterPro"/>
</dbReference>
<keyword evidence="1 2" id="KW-0597">Phosphoprotein</keyword>
<gene>
    <name evidence="4" type="ORF">KDW_52610</name>
</gene>
<dbReference type="Proteomes" id="UP000326912">
    <property type="component" value="Unassembled WGS sequence"/>
</dbReference>
<dbReference type="Pfam" id="PF00072">
    <property type="entry name" value="Response_reg"/>
    <property type="match status" value="1"/>
</dbReference>
<reference evidence="4 5" key="1">
    <citation type="submission" date="2019-10" db="EMBL/GenBank/DDBJ databases">
        <title>Dictyobacter vulcani sp. nov., within the class Ktedonobacteria, isolated from soil of volcanic Mt. Zao.</title>
        <authorList>
            <person name="Zheng Y."/>
            <person name="Wang C.M."/>
            <person name="Sakai Y."/>
            <person name="Abe K."/>
            <person name="Yokota A."/>
            <person name="Yabe S."/>
        </authorList>
    </citation>
    <scope>NUCLEOTIDE SEQUENCE [LARGE SCALE GENOMIC DNA]</scope>
    <source>
        <strain evidence="4 5">W12</strain>
    </source>
</reference>
<dbReference type="RefSeq" id="WP_151758785.1">
    <property type="nucleotide sequence ID" value="NZ_BKZW01000003.1"/>
</dbReference>
<feature type="modified residue" description="4-aspartylphosphate" evidence="2">
    <location>
        <position position="73"/>
    </location>
</feature>
<dbReference type="Gene3D" id="3.40.50.2300">
    <property type="match status" value="1"/>
</dbReference>
<organism evidence="4 5">
    <name type="scientific">Dictyobacter vulcani</name>
    <dbReference type="NCBI Taxonomy" id="2607529"/>
    <lineage>
        <taxon>Bacteria</taxon>
        <taxon>Bacillati</taxon>
        <taxon>Chloroflexota</taxon>
        <taxon>Ktedonobacteria</taxon>
        <taxon>Ktedonobacterales</taxon>
        <taxon>Dictyobacteraceae</taxon>
        <taxon>Dictyobacter</taxon>
    </lineage>
</organism>
<dbReference type="InterPro" id="IPR011006">
    <property type="entry name" value="CheY-like_superfamily"/>
</dbReference>
<evidence type="ECO:0000313" key="5">
    <source>
        <dbReference type="Proteomes" id="UP000326912"/>
    </source>
</evidence>
<name>A0A5J4KY73_9CHLR</name>
<evidence type="ECO:0000256" key="1">
    <source>
        <dbReference type="ARBA" id="ARBA00022553"/>
    </source>
</evidence>
<dbReference type="InterPro" id="IPR001789">
    <property type="entry name" value="Sig_transdc_resp-reg_receiver"/>
</dbReference>
<dbReference type="SUPFAM" id="SSF52172">
    <property type="entry name" value="CheY-like"/>
    <property type="match status" value="1"/>
</dbReference>
<comment type="caution">
    <text evidence="4">The sequence shown here is derived from an EMBL/GenBank/DDBJ whole genome shotgun (WGS) entry which is preliminary data.</text>
</comment>
<dbReference type="AlphaFoldDB" id="A0A5J4KY73"/>
<proteinExistence type="predicted"/>
<dbReference type="InterPro" id="IPR050595">
    <property type="entry name" value="Bact_response_regulator"/>
</dbReference>
<dbReference type="PROSITE" id="PS50110">
    <property type="entry name" value="RESPONSE_REGULATORY"/>
    <property type="match status" value="1"/>
</dbReference>